<dbReference type="CDD" id="cd01650">
    <property type="entry name" value="RT_nLTR_like"/>
    <property type="match status" value="1"/>
</dbReference>
<feature type="domain" description="Reverse transcriptase" evidence="2">
    <location>
        <begin position="318"/>
        <end position="615"/>
    </location>
</feature>
<dbReference type="InterPro" id="IPR000477">
    <property type="entry name" value="RT_dom"/>
</dbReference>
<dbReference type="InterPro" id="IPR043502">
    <property type="entry name" value="DNA/RNA_pol_sf"/>
</dbReference>
<dbReference type="PROSITE" id="PS50878">
    <property type="entry name" value="RT_POL"/>
    <property type="match status" value="1"/>
</dbReference>
<dbReference type="Pfam" id="PF00078">
    <property type="entry name" value="RVT_1"/>
    <property type="match status" value="1"/>
</dbReference>
<evidence type="ECO:0000313" key="3">
    <source>
        <dbReference type="EMBL" id="KFD59746.1"/>
    </source>
</evidence>
<evidence type="ECO:0000256" key="1">
    <source>
        <dbReference type="SAM" id="MobiDB-lite"/>
    </source>
</evidence>
<protein>
    <recommendedName>
        <fullName evidence="2">Reverse transcriptase domain-containing protein</fullName>
    </recommendedName>
</protein>
<feature type="region of interest" description="Disordered" evidence="1">
    <location>
        <begin position="86"/>
        <end position="130"/>
    </location>
</feature>
<dbReference type="EMBL" id="KL367748">
    <property type="protein sequence ID" value="KFD59746.1"/>
    <property type="molecule type" value="Genomic_DNA"/>
</dbReference>
<organism evidence="3">
    <name type="scientific">Trichuris suis</name>
    <name type="common">pig whipworm</name>
    <dbReference type="NCBI Taxonomy" id="68888"/>
    <lineage>
        <taxon>Eukaryota</taxon>
        <taxon>Metazoa</taxon>
        <taxon>Ecdysozoa</taxon>
        <taxon>Nematoda</taxon>
        <taxon>Enoplea</taxon>
        <taxon>Dorylaimia</taxon>
        <taxon>Trichinellida</taxon>
        <taxon>Trichuridae</taxon>
        <taxon>Trichuris</taxon>
    </lineage>
</organism>
<feature type="non-terminal residue" evidence="3">
    <location>
        <position position="681"/>
    </location>
</feature>
<feature type="compositionally biased region" description="Polar residues" evidence="1">
    <location>
        <begin position="86"/>
        <end position="99"/>
    </location>
</feature>
<proteinExistence type="predicted"/>
<dbReference type="SUPFAM" id="SSF56672">
    <property type="entry name" value="DNA/RNA polymerases"/>
    <property type="match status" value="1"/>
</dbReference>
<accession>A0A085MRA0</accession>
<evidence type="ECO:0000259" key="2">
    <source>
        <dbReference type="PROSITE" id="PS50878"/>
    </source>
</evidence>
<reference evidence="3" key="1">
    <citation type="journal article" date="2014" name="Nat. Genet.">
        <title>Genome and transcriptome of the porcine whipworm Trichuris suis.</title>
        <authorList>
            <person name="Jex A.R."/>
            <person name="Nejsum P."/>
            <person name="Schwarz E.M."/>
            <person name="Hu L."/>
            <person name="Young N.D."/>
            <person name="Hall R.S."/>
            <person name="Korhonen P.K."/>
            <person name="Liao S."/>
            <person name="Thamsborg S."/>
            <person name="Xia J."/>
            <person name="Xu P."/>
            <person name="Wang S."/>
            <person name="Scheerlinck J.P."/>
            <person name="Hofmann A."/>
            <person name="Sternberg P.W."/>
            <person name="Wang J."/>
            <person name="Gasser R.B."/>
        </authorList>
    </citation>
    <scope>NUCLEOTIDE SEQUENCE [LARGE SCALE GENOMIC DNA]</scope>
    <source>
        <strain evidence="3">DCEP-RM93F</strain>
    </source>
</reference>
<dbReference type="Proteomes" id="UP000030758">
    <property type="component" value="Unassembled WGS sequence"/>
</dbReference>
<dbReference type="PANTHER" id="PTHR19446">
    <property type="entry name" value="REVERSE TRANSCRIPTASES"/>
    <property type="match status" value="1"/>
</dbReference>
<dbReference type="AlphaFoldDB" id="A0A085MRA0"/>
<gene>
    <name evidence="3" type="ORF">M514_28081</name>
</gene>
<sequence>MARAHATAFNESLSRRKNYRWSDEERQILAQLEATFNNQAQSNAEVNKFIQSQLKDLYGITRSIDSIKGQRKYVRHREAVASLMAQQGRTAVSPQSSPCDPQEIGEPCETPTTGSSQVHAGPSAAPIPSMEMNPDDLAALLNSSNVHYLSTEFTALLTKELSTQVDTTTSARILSCTARFLTAHFADNQRGSRKTSTRLHCGTGKKTFIFMQHLFHKDRKRLLDVIAGKPQNKTPRGTLEELSTLLSHRISKCSPPDMEPYTVVASDNATGDLQLITEREIVKAQALLQVNTASGPDRVPATAAKKIPAPLLAKIFNLWLFYLDIPSEYKVSRTVLLPKGDPLTTSTDFRPISISSTIYRLFSKIIAMRLADHVNLNLRQKGFVRGVDGCNTNIRVLQACIQEARWRGTELAIAFLDLAKAFDSVSHNSILRALKRHAVPIYLQRLIENMLTGGSTVVELSSRRSAPLPIRCGVKQGDPTSPLLFNLVLDELFERLDQHADLGYCWKGSMGIPAEDGQGGRGLTALGFADDVAIVAKSALGLNLLLRHCSDFLAARHLRLNPKKCAAILLSPAPKTKTPTVNIFSHKVLLQVGPETHCLPILSPEDSYRYLGFNVSPTATAGFDPSPIFQLLAQIEKAHLRPQQKIALIRENVFPRCVYALTFFNPNSAVIKQIDAKIRIS</sequence>
<name>A0A085MRA0_9BILA</name>